<dbReference type="EC" id="5.1.1.1" evidence="5"/>
<dbReference type="InterPro" id="IPR000821">
    <property type="entry name" value="Ala_racemase"/>
</dbReference>
<evidence type="ECO:0000256" key="1">
    <source>
        <dbReference type="ARBA" id="ARBA00000316"/>
    </source>
</evidence>
<feature type="active site" description="Proton acceptor; specific for D-alanine" evidence="5">
    <location>
        <position position="36"/>
    </location>
</feature>
<dbReference type="Gene3D" id="2.40.37.10">
    <property type="entry name" value="Lyase, Ornithine Decarboxylase, Chain A, domain 1"/>
    <property type="match status" value="1"/>
</dbReference>
<dbReference type="UniPathway" id="UPA00042">
    <property type="reaction ID" value="UER00497"/>
</dbReference>
<dbReference type="PRINTS" id="PR00992">
    <property type="entry name" value="ALARACEMASE"/>
</dbReference>
<protein>
    <recommendedName>
        <fullName evidence="5">Alanine racemase</fullName>
        <ecNumber evidence="5">5.1.1.1</ecNumber>
    </recommendedName>
</protein>
<dbReference type="AlphaFoldDB" id="A0A2Z6AXH5"/>
<dbReference type="NCBIfam" id="TIGR00492">
    <property type="entry name" value="alr"/>
    <property type="match status" value="1"/>
</dbReference>
<evidence type="ECO:0000259" key="8">
    <source>
        <dbReference type="SMART" id="SM01005"/>
    </source>
</evidence>
<dbReference type="InterPro" id="IPR029066">
    <property type="entry name" value="PLP-binding_barrel"/>
</dbReference>
<dbReference type="HAMAP" id="MF_01201">
    <property type="entry name" value="Ala_racemase"/>
    <property type="match status" value="1"/>
</dbReference>
<comment type="catalytic activity">
    <reaction evidence="1 5">
        <text>L-alanine = D-alanine</text>
        <dbReference type="Rhea" id="RHEA:20249"/>
        <dbReference type="ChEBI" id="CHEBI:57416"/>
        <dbReference type="ChEBI" id="CHEBI:57972"/>
        <dbReference type="EC" id="5.1.1.1"/>
    </reaction>
</comment>
<dbReference type="SUPFAM" id="SSF50621">
    <property type="entry name" value="Alanine racemase C-terminal domain-like"/>
    <property type="match status" value="1"/>
</dbReference>
<feature type="binding site" evidence="5 7">
    <location>
        <position position="315"/>
    </location>
    <ligand>
        <name>substrate</name>
    </ligand>
</feature>
<dbReference type="Proteomes" id="UP000269883">
    <property type="component" value="Chromosome"/>
</dbReference>
<sequence>MSIGYNHVRARIHVRAIADNFLEMNRRGGNCYGVVKSDAYGHGLAVVAEALAGAGAKTLAVGTVEEAASLANTTFTGRVVALLGAQLPEDYPLAVAHDVICFCGRREQLRRLNEAAVLARRKARVSLKFDTGMRRLGFLPEEASEVLELVQSLPNLEAIMVSSHLATADEPEQEAHVHEQGARFKGVVDVLRAGGLEIEANLCNSAALLAFPEYHFDGQRPGISLYGGNPFYGTSREELGCCLRPTMEVTSRIYQVHDLKAGEGINYGLTYRAERDMRVAIVGVGYADNYSRNLSSKGWMVVGDKRVPVVGRVCMQMTAVDVTDVADARAGDTVWLLGGNSPAAISACELAEWWGTISYEVYCLMGMNPREYLLDRDIQRG</sequence>
<feature type="binding site" evidence="5 7">
    <location>
        <position position="135"/>
    </location>
    <ligand>
        <name>substrate</name>
    </ligand>
</feature>
<keyword evidence="10" id="KW-1185">Reference proteome</keyword>
<dbReference type="Pfam" id="PF01168">
    <property type="entry name" value="Ala_racemase_N"/>
    <property type="match status" value="1"/>
</dbReference>
<dbReference type="InterPro" id="IPR011079">
    <property type="entry name" value="Ala_racemase_C"/>
</dbReference>
<name>A0A2Z6AXH5_9BACT</name>
<evidence type="ECO:0000256" key="2">
    <source>
        <dbReference type="ARBA" id="ARBA00001933"/>
    </source>
</evidence>
<dbReference type="InterPro" id="IPR009006">
    <property type="entry name" value="Ala_racemase/Decarboxylase_C"/>
</dbReference>
<evidence type="ECO:0000313" key="10">
    <source>
        <dbReference type="Proteomes" id="UP000269883"/>
    </source>
</evidence>
<gene>
    <name evidence="9" type="primary">alr</name>
    <name evidence="9" type="ORF">DFE_1228</name>
</gene>
<keyword evidence="4 5" id="KW-0413">Isomerase</keyword>
<dbReference type="PANTHER" id="PTHR30511">
    <property type="entry name" value="ALANINE RACEMASE"/>
    <property type="match status" value="1"/>
</dbReference>
<dbReference type="GO" id="GO:0030170">
    <property type="term" value="F:pyridoxal phosphate binding"/>
    <property type="evidence" value="ECO:0007669"/>
    <property type="project" value="UniProtKB-UniRule"/>
</dbReference>
<dbReference type="PANTHER" id="PTHR30511:SF0">
    <property type="entry name" value="ALANINE RACEMASE, CATABOLIC-RELATED"/>
    <property type="match status" value="1"/>
</dbReference>
<dbReference type="InterPro" id="IPR020622">
    <property type="entry name" value="Ala_racemase_pyridoxalP-BS"/>
</dbReference>
<comment type="similarity">
    <text evidence="5">Belongs to the alanine racemase family.</text>
</comment>
<dbReference type="Pfam" id="PF00842">
    <property type="entry name" value="Ala_racemase_C"/>
    <property type="match status" value="1"/>
</dbReference>
<comment type="pathway">
    <text evidence="5">Amino-acid biosynthesis; D-alanine biosynthesis; D-alanine from L-alanine: step 1/1.</text>
</comment>
<dbReference type="OrthoDB" id="9813814at2"/>
<feature type="domain" description="Alanine racemase C-terminal" evidence="8">
    <location>
        <begin position="246"/>
        <end position="373"/>
    </location>
</feature>
<feature type="active site" description="Proton acceptor; specific for L-alanine" evidence="5">
    <location>
        <position position="267"/>
    </location>
</feature>
<dbReference type="EMBL" id="AP017378">
    <property type="protein sequence ID" value="BBD07954.1"/>
    <property type="molecule type" value="Genomic_DNA"/>
</dbReference>
<evidence type="ECO:0000256" key="5">
    <source>
        <dbReference type="HAMAP-Rule" id="MF_01201"/>
    </source>
</evidence>
<comment type="function">
    <text evidence="5">Catalyzes the interconversion of L-alanine and D-alanine. May also act on other amino acids.</text>
</comment>
<feature type="modified residue" description="N6-(pyridoxal phosphate)lysine" evidence="5 6">
    <location>
        <position position="36"/>
    </location>
</feature>
<dbReference type="GO" id="GO:0005829">
    <property type="term" value="C:cytosol"/>
    <property type="evidence" value="ECO:0007669"/>
    <property type="project" value="TreeGrafter"/>
</dbReference>
<organism evidence="9 10">
    <name type="scientific">Desulfovibrio ferrophilus</name>
    <dbReference type="NCBI Taxonomy" id="241368"/>
    <lineage>
        <taxon>Bacteria</taxon>
        <taxon>Pseudomonadati</taxon>
        <taxon>Thermodesulfobacteriota</taxon>
        <taxon>Desulfovibrionia</taxon>
        <taxon>Desulfovibrionales</taxon>
        <taxon>Desulfovibrionaceae</taxon>
        <taxon>Desulfovibrio</taxon>
    </lineage>
</organism>
<dbReference type="SMART" id="SM01005">
    <property type="entry name" value="Ala_racemase_C"/>
    <property type="match status" value="1"/>
</dbReference>
<dbReference type="RefSeq" id="WP_126377655.1">
    <property type="nucleotide sequence ID" value="NZ_AP017378.1"/>
</dbReference>
<dbReference type="Gene3D" id="3.20.20.10">
    <property type="entry name" value="Alanine racemase"/>
    <property type="match status" value="1"/>
</dbReference>
<accession>A0A2Z6AXH5</accession>
<dbReference type="SUPFAM" id="SSF51419">
    <property type="entry name" value="PLP-binding barrel"/>
    <property type="match status" value="1"/>
</dbReference>
<dbReference type="PROSITE" id="PS00395">
    <property type="entry name" value="ALANINE_RACEMASE"/>
    <property type="match status" value="1"/>
</dbReference>
<reference evidence="9 10" key="1">
    <citation type="journal article" date="2018" name="Sci. Adv.">
        <title>Multi-heme cytochromes provide a pathway for survival in energy-limited environments.</title>
        <authorList>
            <person name="Deng X."/>
            <person name="Dohmae N."/>
            <person name="Nealson K.H."/>
            <person name="Hashimoto K."/>
            <person name="Okamoto A."/>
        </authorList>
    </citation>
    <scope>NUCLEOTIDE SEQUENCE [LARGE SCALE GENOMIC DNA]</scope>
    <source>
        <strain evidence="9 10">IS5</strain>
    </source>
</reference>
<proteinExistence type="inferred from homology"/>
<evidence type="ECO:0000256" key="7">
    <source>
        <dbReference type="PIRSR" id="PIRSR600821-52"/>
    </source>
</evidence>
<comment type="cofactor">
    <cofactor evidence="2 5 6">
        <name>pyridoxal 5'-phosphate</name>
        <dbReference type="ChEBI" id="CHEBI:597326"/>
    </cofactor>
</comment>
<evidence type="ECO:0000313" key="9">
    <source>
        <dbReference type="EMBL" id="BBD07954.1"/>
    </source>
</evidence>
<evidence type="ECO:0000256" key="6">
    <source>
        <dbReference type="PIRSR" id="PIRSR600821-50"/>
    </source>
</evidence>
<dbReference type="GO" id="GO:0030632">
    <property type="term" value="P:D-alanine biosynthetic process"/>
    <property type="evidence" value="ECO:0007669"/>
    <property type="project" value="UniProtKB-UniRule"/>
</dbReference>
<dbReference type="GO" id="GO:0008784">
    <property type="term" value="F:alanine racemase activity"/>
    <property type="evidence" value="ECO:0007669"/>
    <property type="project" value="UniProtKB-UniRule"/>
</dbReference>
<evidence type="ECO:0000256" key="3">
    <source>
        <dbReference type="ARBA" id="ARBA00022898"/>
    </source>
</evidence>
<dbReference type="InterPro" id="IPR001608">
    <property type="entry name" value="Ala_racemase_N"/>
</dbReference>
<dbReference type="CDD" id="cd00430">
    <property type="entry name" value="PLPDE_III_AR"/>
    <property type="match status" value="1"/>
</dbReference>
<keyword evidence="3 5" id="KW-0663">Pyridoxal phosphate</keyword>
<dbReference type="KEGG" id="dfl:DFE_1228"/>
<evidence type="ECO:0000256" key="4">
    <source>
        <dbReference type="ARBA" id="ARBA00023235"/>
    </source>
</evidence>
<dbReference type="FunFam" id="3.20.20.10:FF:000002">
    <property type="entry name" value="Alanine racemase"/>
    <property type="match status" value="1"/>
</dbReference>